<dbReference type="OrthoDB" id="2013610at2759"/>
<organism evidence="17 18">
    <name type="scientific">Gossypium anomalum</name>
    <dbReference type="NCBI Taxonomy" id="47600"/>
    <lineage>
        <taxon>Eukaryota</taxon>
        <taxon>Viridiplantae</taxon>
        <taxon>Streptophyta</taxon>
        <taxon>Embryophyta</taxon>
        <taxon>Tracheophyta</taxon>
        <taxon>Spermatophyta</taxon>
        <taxon>Magnoliopsida</taxon>
        <taxon>eudicotyledons</taxon>
        <taxon>Gunneridae</taxon>
        <taxon>Pentapetalae</taxon>
        <taxon>rosids</taxon>
        <taxon>malvids</taxon>
        <taxon>Malvales</taxon>
        <taxon>Malvaceae</taxon>
        <taxon>Malvoideae</taxon>
        <taxon>Gossypium</taxon>
    </lineage>
</organism>
<feature type="domain" description="Reverse transcriptase" evidence="15">
    <location>
        <begin position="1"/>
        <end position="132"/>
    </location>
</feature>
<evidence type="ECO:0000256" key="8">
    <source>
        <dbReference type="ARBA" id="ARBA00022801"/>
    </source>
</evidence>
<keyword evidence="7" id="KW-0255">Endonuclease</keyword>
<dbReference type="GO" id="GO:0003677">
    <property type="term" value="F:DNA binding"/>
    <property type="evidence" value="ECO:0007669"/>
    <property type="project" value="UniProtKB-KW"/>
</dbReference>
<dbReference type="PANTHER" id="PTHR37984:SF5">
    <property type="entry name" value="PROTEIN NYNRIN-LIKE"/>
    <property type="match status" value="1"/>
</dbReference>
<keyword evidence="6" id="KW-0064">Aspartyl protease</keyword>
<dbReference type="InterPro" id="IPR000477">
    <property type="entry name" value="RT_dom"/>
</dbReference>
<keyword evidence="3" id="KW-0548">Nucleotidyltransferase</keyword>
<sequence length="752" mass="87228">MIDDLFHQLRGASVFSKIDLRSGYHQLRVKEVDIHKTAFRTRYGHYEFLVMPFGLTNAPVAFMNMMNRVFQPFLDRFIGVFIDDILVYSEMEAKHDEHLRTMLQVLREKELYAKYSKCEFWLREVTFLGHVVSAEGIKVDPRKIEAILEWKLPRSVSEIRSFLGLVGYYRRFMEGLGCVLMQEGKVVAYASRQLKPHEGNYPTHDLELAAVIFALKIWRHYLYGERCKANVVADALSRRAVSDLRAMFARLSLYDDGSLLAELQVRPTWVDQIKEKQLNDESLVARFQQVKEGGTSEFGLNNEGVLCFRGRICVPKDSELRQSILKEAHGGLCAMHPGGNKLYHDLRELYWWLGLKREVTKFVGKCLTCQQVKAEHQLPSGLLRPVKIPLWKWERVTMDFVSGLPLTASKKDSIWVIVDRLTKSAHFIPVRTDFSLQKLAKLYVAEIVRLHGVPVSIISDRDPRFTSRFWQKLHEALGTRLNFSTAFHPQTDGQSERVIQILEDMLRGCVIDFRGSWEGYLPLAEFVYNNSYQVSIRMAPYEALYGRRCRTPSCWTELGERQVLGPELIADTEEKVRIIRDRLKEASDRQKSYADLKRKEIEYSVGDMVFLKVSLWKMILRFGKKGKLSPQFIGPYRVLKRVGPVDYQLELPPELDRIHDVFHVSMLRRYHSDPTHVVSVAEIEVQTNLTFEEEPVQILDREVKVLRRKSVPLVKVLWRNHGREEATWEPEEAIQQQYPHLFGPGLSTLVGL</sequence>
<dbReference type="InterPro" id="IPR036397">
    <property type="entry name" value="RNaseH_sf"/>
</dbReference>
<evidence type="ECO:0000256" key="9">
    <source>
        <dbReference type="ARBA" id="ARBA00022842"/>
    </source>
</evidence>
<dbReference type="Pfam" id="PF00078">
    <property type="entry name" value="RVT_1"/>
    <property type="match status" value="1"/>
</dbReference>
<dbReference type="GO" id="GO:0003887">
    <property type="term" value="F:DNA-directed DNA polymerase activity"/>
    <property type="evidence" value="ECO:0007669"/>
    <property type="project" value="UniProtKB-KW"/>
</dbReference>
<dbReference type="Gene3D" id="3.30.420.10">
    <property type="entry name" value="Ribonuclease H-like superfamily/Ribonuclease H"/>
    <property type="match status" value="1"/>
</dbReference>
<evidence type="ECO:0000256" key="5">
    <source>
        <dbReference type="ARBA" id="ARBA00022723"/>
    </source>
</evidence>
<evidence type="ECO:0000256" key="4">
    <source>
        <dbReference type="ARBA" id="ARBA00022722"/>
    </source>
</evidence>
<dbReference type="GO" id="GO:0006508">
    <property type="term" value="P:proteolysis"/>
    <property type="evidence" value="ECO:0007669"/>
    <property type="project" value="UniProtKB-KW"/>
</dbReference>
<evidence type="ECO:0000256" key="14">
    <source>
        <dbReference type="ARBA" id="ARBA00023172"/>
    </source>
</evidence>
<dbReference type="InterPro" id="IPR043502">
    <property type="entry name" value="DNA/RNA_pol_sf"/>
</dbReference>
<keyword evidence="1" id="KW-0645">Protease</keyword>
<dbReference type="Proteomes" id="UP000701853">
    <property type="component" value="Chromosome 11"/>
</dbReference>
<dbReference type="PROSITE" id="PS50994">
    <property type="entry name" value="INTEGRASE"/>
    <property type="match status" value="1"/>
</dbReference>
<dbReference type="InterPro" id="IPR041588">
    <property type="entry name" value="Integrase_H2C2"/>
</dbReference>
<comment type="caution">
    <text evidence="17">The sequence shown here is derived from an EMBL/GenBank/DDBJ whole genome shotgun (WGS) entry which is preliminary data.</text>
</comment>
<dbReference type="PROSITE" id="PS50878">
    <property type="entry name" value="RT_POL"/>
    <property type="match status" value="1"/>
</dbReference>
<dbReference type="InterPro" id="IPR050951">
    <property type="entry name" value="Retrovirus_Pol_polyprotein"/>
</dbReference>
<evidence type="ECO:0000256" key="1">
    <source>
        <dbReference type="ARBA" id="ARBA00022670"/>
    </source>
</evidence>
<evidence type="ECO:0000256" key="12">
    <source>
        <dbReference type="ARBA" id="ARBA00022932"/>
    </source>
</evidence>
<proteinExistence type="predicted"/>
<dbReference type="GO" id="GO:0046872">
    <property type="term" value="F:metal ion binding"/>
    <property type="evidence" value="ECO:0007669"/>
    <property type="project" value="UniProtKB-KW"/>
</dbReference>
<keyword evidence="8" id="KW-0378">Hydrolase</keyword>
<dbReference type="SUPFAM" id="SSF56672">
    <property type="entry name" value="DNA/RNA polymerases"/>
    <property type="match status" value="1"/>
</dbReference>
<dbReference type="InterPro" id="IPR001584">
    <property type="entry name" value="Integrase_cat-core"/>
</dbReference>
<evidence type="ECO:0000256" key="7">
    <source>
        <dbReference type="ARBA" id="ARBA00022759"/>
    </source>
</evidence>
<accession>A0A8J5XXY9</accession>
<dbReference type="InterPro" id="IPR043128">
    <property type="entry name" value="Rev_trsase/Diguanyl_cyclase"/>
</dbReference>
<keyword evidence="9" id="KW-0460">Magnesium</keyword>
<keyword evidence="12" id="KW-0239">DNA-directed DNA polymerase</keyword>
<evidence type="ECO:0000256" key="11">
    <source>
        <dbReference type="ARBA" id="ARBA00022918"/>
    </source>
</evidence>
<dbReference type="GO" id="GO:0006310">
    <property type="term" value="P:DNA recombination"/>
    <property type="evidence" value="ECO:0007669"/>
    <property type="project" value="UniProtKB-KW"/>
</dbReference>
<evidence type="ECO:0000256" key="2">
    <source>
        <dbReference type="ARBA" id="ARBA00022679"/>
    </source>
</evidence>
<dbReference type="PANTHER" id="PTHR37984">
    <property type="entry name" value="PROTEIN CBG26694"/>
    <property type="match status" value="1"/>
</dbReference>
<dbReference type="Pfam" id="PF17917">
    <property type="entry name" value="RT_RNaseH"/>
    <property type="match status" value="1"/>
</dbReference>
<keyword evidence="18" id="KW-1185">Reference proteome</keyword>
<dbReference type="Pfam" id="PF24626">
    <property type="entry name" value="SH3_Tf2-1"/>
    <property type="match status" value="1"/>
</dbReference>
<keyword evidence="5" id="KW-0479">Metal-binding</keyword>
<keyword evidence="2" id="KW-0808">Transferase</keyword>
<dbReference type="Pfam" id="PF17921">
    <property type="entry name" value="Integrase_H2C2"/>
    <property type="match status" value="1"/>
</dbReference>
<evidence type="ECO:0000313" key="18">
    <source>
        <dbReference type="Proteomes" id="UP000701853"/>
    </source>
</evidence>
<dbReference type="InterPro" id="IPR016197">
    <property type="entry name" value="Chromo-like_dom_sf"/>
</dbReference>
<keyword evidence="13" id="KW-0238">DNA-binding</keyword>
<dbReference type="GO" id="GO:0004190">
    <property type="term" value="F:aspartic-type endopeptidase activity"/>
    <property type="evidence" value="ECO:0007669"/>
    <property type="project" value="UniProtKB-KW"/>
</dbReference>
<keyword evidence="11" id="KW-0695">RNA-directed DNA polymerase</keyword>
<dbReference type="GO" id="GO:0015074">
    <property type="term" value="P:DNA integration"/>
    <property type="evidence" value="ECO:0007669"/>
    <property type="project" value="UniProtKB-KW"/>
</dbReference>
<dbReference type="GO" id="GO:0003964">
    <property type="term" value="F:RNA-directed DNA polymerase activity"/>
    <property type="evidence" value="ECO:0007669"/>
    <property type="project" value="UniProtKB-KW"/>
</dbReference>
<dbReference type="InterPro" id="IPR041373">
    <property type="entry name" value="RT_RNaseH"/>
</dbReference>
<evidence type="ECO:0000259" key="15">
    <source>
        <dbReference type="PROSITE" id="PS50878"/>
    </source>
</evidence>
<evidence type="ECO:0000256" key="13">
    <source>
        <dbReference type="ARBA" id="ARBA00023125"/>
    </source>
</evidence>
<evidence type="ECO:0008006" key="19">
    <source>
        <dbReference type="Google" id="ProtNLM"/>
    </source>
</evidence>
<evidence type="ECO:0000256" key="10">
    <source>
        <dbReference type="ARBA" id="ARBA00022908"/>
    </source>
</evidence>
<evidence type="ECO:0000256" key="3">
    <source>
        <dbReference type="ARBA" id="ARBA00022695"/>
    </source>
</evidence>
<dbReference type="SUPFAM" id="SSF53098">
    <property type="entry name" value="Ribonuclease H-like"/>
    <property type="match status" value="1"/>
</dbReference>
<keyword evidence="4" id="KW-0540">Nuclease</keyword>
<keyword evidence="14" id="KW-0233">DNA recombination</keyword>
<dbReference type="Gene3D" id="1.10.340.70">
    <property type="match status" value="1"/>
</dbReference>
<dbReference type="InterPro" id="IPR056924">
    <property type="entry name" value="SH3_Tf2-1"/>
</dbReference>
<dbReference type="Gene3D" id="3.30.70.270">
    <property type="match status" value="2"/>
</dbReference>
<evidence type="ECO:0000256" key="6">
    <source>
        <dbReference type="ARBA" id="ARBA00022750"/>
    </source>
</evidence>
<protein>
    <recommendedName>
        <fullName evidence="19">Reverse transcriptase</fullName>
    </recommendedName>
</protein>
<keyword evidence="10" id="KW-0229">DNA integration</keyword>
<name>A0A8J5XXY9_9ROSI</name>
<evidence type="ECO:0000259" key="16">
    <source>
        <dbReference type="PROSITE" id="PS50994"/>
    </source>
</evidence>
<reference evidence="17 18" key="1">
    <citation type="journal article" date="2021" name="bioRxiv">
        <title>The Gossypium anomalum genome as a resource for cotton improvement and evolutionary analysis of hybrid incompatibility.</title>
        <authorList>
            <person name="Grover C.E."/>
            <person name="Yuan D."/>
            <person name="Arick M.A."/>
            <person name="Miller E.R."/>
            <person name="Hu G."/>
            <person name="Peterson D.G."/>
            <person name="Wendel J.F."/>
            <person name="Udall J.A."/>
        </authorList>
    </citation>
    <scope>NUCLEOTIDE SEQUENCE [LARGE SCALE GENOMIC DNA]</scope>
    <source>
        <strain evidence="17">JFW-Udall</strain>
        <tissue evidence="17">Leaf</tissue>
    </source>
</reference>
<dbReference type="CDD" id="cd01647">
    <property type="entry name" value="RT_LTR"/>
    <property type="match status" value="1"/>
</dbReference>
<gene>
    <name evidence="17" type="ORF">CXB51_028312</name>
</gene>
<dbReference type="InterPro" id="IPR012337">
    <property type="entry name" value="RNaseH-like_sf"/>
</dbReference>
<evidence type="ECO:0000313" key="17">
    <source>
        <dbReference type="EMBL" id="KAG8478556.1"/>
    </source>
</evidence>
<dbReference type="GO" id="GO:0004519">
    <property type="term" value="F:endonuclease activity"/>
    <property type="evidence" value="ECO:0007669"/>
    <property type="project" value="UniProtKB-KW"/>
</dbReference>
<dbReference type="Gene3D" id="3.10.10.10">
    <property type="entry name" value="HIV Type 1 Reverse Transcriptase, subunit A, domain 1"/>
    <property type="match status" value="1"/>
</dbReference>
<dbReference type="AlphaFoldDB" id="A0A8J5XXY9"/>
<dbReference type="EMBL" id="JAHUZN010000011">
    <property type="protein sequence ID" value="KAG8478556.1"/>
    <property type="molecule type" value="Genomic_DNA"/>
</dbReference>
<dbReference type="SUPFAM" id="SSF54160">
    <property type="entry name" value="Chromo domain-like"/>
    <property type="match status" value="1"/>
</dbReference>
<feature type="domain" description="Integrase catalytic" evidence="16">
    <location>
        <begin position="385"/>
        <end position="548"/>
    </location>
</feature>
<dbReference type="FunFam" id="3.10.10.10:FF:000007">
    <property type="entry name" value="Retrovirus-related Pol polyprotein from transposon 17.6-like Protein"/>
    <property type="match status" value="1"/>
</dbReference>